<dbReference type="Pfam" id="PF03031">
    <property type="entry name" value="NIF"/>
    <property type="match status" value="1"/>
</dbReference>
<comment type="function">
    <text evidence="5">Probable phosphatase.</text>
</comment>
<sequence length="440" mass="51001">MDDPQGILLNTDPRVQKARNEFNNLLSDSVIKIEALSKKLSRSISKARPYYEAKAEADELHLKAQKEACRFEQATIDHCNAKEINQSIELALNNNNDCDTQLERLLTKSAEDVNRAELERSAAEYNHRITSTKFSQTEEKLSKLHNQLKRSIVKARPYFEMKIQFNQMLENPLISLHTFDSDTTIEAYSNRSNSSYEQTSSSTIFNQTTIGSSLISNEEIEQILDPYYFIRNLPPLTPEIQEQLRIPVLPLKTRSSPDFTLVLDLDETLVHCSLNELDDATLSFPVSFQGCDYMIYVRTRPFFKEFLERVSKIFEVILFTASKKIYADKLLNLLDPKRKLVKYRLFREHCICVSGNYIKNLSILGRDLSRTIIIDNSPQAFGYQVENGIPIESWFMDKNDNELLKLLPFLENLVTQNEDVRPHIRNRFHSHHLLVNEKID</sequence>
<dbReference type="InterPro" id="IPR023214">
    <property type="entry name" value="HAD_sf"/>
</dbReference>
<dbReference type="FunFam" id="3.40.50.1000:FF:000015">
    <property type="entry name" value="CTD small phosphatase-like protein 2"/>
    <property type="match status" value="1"/>
</dbReference>
<dbReference type="InterPro" id="IPR050365">
    <property type="entry name" value="TIM50"/>
</dbReference>
<dbReference type="GO" id="GO:0004721">
    <property type="term" value="F:phosphoprotein phosphatase activity"/>
    <property type="evidence" value="ECO:0007669"/>
    <property type="project" value="UniProtKB-KW"/>
</dbReference>
<evidence type="ECO:0000256" key="6">
    <source>
        <dbReference type="ARBA" id="ARBA00038355"/>
    </source>
</evidence>
<comment type="similarity">
    <text evidence="1">Belongs to the SH3BP5 family.</text>
</comment>
<evidence type="ECO:0000313" key="7">
    <source>
        <dbReference type="EMBL" id="KPM05824.1"/>
    </source>
</evidence>
<dbReference type="SUPFAM" id="SSF56784">
    <property type="entry name" value="HAD-like"/>
    <property type="match status" value="1"/>
</dbReference>
<dbReference type="Proteomes" id="UP000616769">
    <property type="component" value="Unassembled WGS sequence"/>
</dbReference>
<organism evidence="7 8">
    <name type="scientific">Sarcoptes scabiei</name>
    <name type="common">Itch mite</name>
    <name type="synonym">Acarus scabiei</name>
    <dbReference type="NCBI Taxonomy" id="52283"/>
    <lineage>
        <taxon>Eukaryota</taxon>
        <taxon>Metazoa</taxon>
        <taxon>Ecdysozoa</taxon>
        <taxon>Arthropoda</taxon>
        <taxon>Chelicerata</taxon>
        <taxon>Arachnida</taxon>
        <taxon>Acari</taxon>
        <taxon>Acariformes</taxon>
        <taxon>Sarcoptiformes</taxon>
        <taxon>Astigmata</taxon>
        <taxon>Psoroptidia</taxon>
        <taxon>Sarcoptoidea</taxon>
        <taxon>Sarcoptidae</taxon>
        <taxon>Sarcoptinae</taxon>
        <taxon>Sarcoptes</taxon>
    </lineage>
</organism>
<dbReference type="GO" id="GO:0005634">
    <property type="term" value="C:nucleus"/>
    <property type="evidence" value="ECO:0007669"/>
    <property type="project" value="UniProtKB-ARBA"/>
</dbReference>
<keyword evidence="2" id="KW-0378">Hydrolase</keyword>
<evidence type="ECO:0000313" key="8">
    <source>
        <dbReference type="Proteomes" id="UP000616769"/>
    </source>
</evidence>
<keyword evidence="4" id="KW-0175">Coiled coil</keyword>
<accession>A0A132A4H7</accession>
<evidence type="ECO:0000256" key="3">
    <source>
        <dbReference type="ARBA" id="ARBA00022912"/>
    </source>
</evidence>
<dbReference type="CDD" id="cd07521">
    <property type="entry name" value="HAD_FCP1-like"/>
    <property type="match status" value="1"/>
</dbReference>
<dbReference type="AlphaFoldDB" id="A0A132A4H7"/>
<dbReference type="GO" id="GO:0035556">
    <property type="term" value="P:intracellular signal transduction"/>
    <property type="evidence" value="ECO:0007669"/>
    <property type="project" value="InterPro"/>
</dbReference>
<dbReference type="PROSITE" id="PS50969">
    <property type="entry name" value="FCP1"/>
    <property type="match status" value="1"/>
</dbReference>
<evidence type="ECO:0000256" key="1">
    <source>
        <dbReference type="ARBA" id="ARBA00007796"/>
    </source>
</evidence>
<proteinExistence type="inferred from homology"/>
<name>A0A132A4H7_SARSC</name>
<evidence type="ECO:0000256" key="2">
    <source>
        <dbReference type="ARBA" id="ARBA00022801"/>
    </source>
</evidence>
<gene>
    <name evidence="7" type="ORF">QR98_0042960</name>
</gene>
<dbReference type="SMART" id="SM00577">
    <property type="entry name" value="CPDc"/>
    <property type="match status" value="1"/>
</dbReference>
<dbReference type="InterPro" id="IPR004274">
    <property type="entry name" value="FCP1_dom"/>
</dbReference>
<evidence type="ECO:0000256" key="4">
    <source>
        <dbReference type="ARBA" id="ARBA00023054"/>
    </source>
</evidence>
<evidence type="ECO:0000256" key="5">
    <source>
        <dbReference type="ARBA" id="ARBA00037324"/>
    </source>
</evidence>
<dbReference type="Pfam" id="PF05276">
    <property type="entry name" value="SH3BP5"/>
    <property type="match status" value="1"/>
</dbReference>
<dbReference type="OrthoDB" id="446789at2759"/>
<comment type="caution">
    <text evidence="7">The sequence shown here is derived from an EMBL/GenBank/DDBJ whole genome shotgun (WGS) entry which is preliminary data.</text>
</comment>
<keyword evidence="3" id="KW-0904">Protein phosphatase</keyword>
<dbReference type="EMBL" id="JXLN01010494">
    <property type="protein sequence ID" value="KPM05824.1"/>
    <property type="molecule type" value="Genomic_DNA"/>
</dbReference>
<dbReference type="InterPro" id="IPR007940">
    <property type="entry name" value="SH3BP5"/>
</dbReference>
<dbReference type="InterPro" id="IPR036412">
    <property type="entry name" value="HAD-like_sf"/>
</dbReference>
<dbReference type="PANTHER" id="PTHR12210">
    <property type="entry name" value="DULLARD PROTEIN PHOSPHATASE"/>
    <property type="match status" value="1"/>
</dbReference>
<comment type="similarity">
    <text evidence="6">Belongs to the CTDSPL2 family.</text>
</comment>
<reference evidence="7 8" key="1">
    <citation type="journal article" date="2015" name="Parasit. Vectors">
        <title>Draft genome of the scabies mite.</title>
        <authorList>
            <person name="Rider S.D.Jr."/>
            <person name="Morgan M.S."/>
            <person name="Arlian L.G."/>
        </authorList>
    </citation>
    <scope>NUCLEOTIDE SEQUENCE [LARGE SCALE GENOMIC DNA]</scope>
    <source>
        <strain evidence="7">Arlian Lab</strain>
    </source>
</reference>
<dbReference type="Gene3D" id="3.40.50.1000">
    <property type="entry name" value="HAD superfamily/HAD-like"/>
    <property type="match status" value="1"/>
</dbReference>
<protein>
    <submittedName>
        <fullName evidence="7">CTD small phosphatase-like protein 2-like protein</fullName>
    </submittedName>
</protein>
<dbReference type="InterPro" id="IPR011948">
    <property type="entry name" value="Dullard_phosphatase"/>
</dbReference>
<dbReference type="VEuPathDB" id="VectorBase:SSCA003084"/>
<dbReference type="NCBIfam" id="TIGR02251">
    <property type="entry name" value="HIF-SF_euk"/>
    <property type="match status" value="1"/>
</dbReference>